<evidence type="ECO:0000313" key="1">
    <source>
        <dbReference type="EMBL" id="KYC43113.1"/>
    </source>
</evidence>
<dbReference type="STRING" id="128403.WA1_13510"/>
<dbReference type="AlphaFoldDB" id="A0A139XEM3"/>
<accession>A0A139XEM3</accession>
<gene>
    <name evidence="1" type="ORF">WA1_13510</name>
</gene>
<keyword evidence="2" id="KW-1185">Reference proteome</keyword>
<dbReference type="OrthoDB" id="3428165at2"/>
<organism evidence="1 2">
    <name type="scientific">Scytonema hofmannii PCC 7110</name>
    <dbReference type="NCBI Taxonomy" id="128403"/>
    <lineage>
        <taxon>Bacteria</taxon>
        <taxon>Bacillati</taxon>
        <taxon>Cyanobacteriota</taxon>
        <taxon>Cyanophyceae</taxon>
        <taxon>Nostocales</taxon>
        <taxon>Scytonemataceae</taxon>
        <taxon>Scytonema</taxon>
    </lineage>
</organism>
<dbReference type="RefSeq" id="WP_017745280.1">
    <property type="nucleotide sequence ID" value="NZ_KQ976354.1"/>
</dbReference>
<name>A0A139XEM3_9CYAN</name>
<evidence type="ECO:0000313" key="2">
    <source>
        <dbReference type="Proteomes" id="UP000076925"/>
    </source>
</evidence>
<proteinExistence type="predicted"/>
<dbReference type="Pfam" id="PF20704">
    <property type="entry name" value="KH_NucS_shadow"/>
    <property type="match status" value="1"/>
</dbReference>
<dbReference type="NCBIfam" id="NF040488">
    <property type="entry name" value="SCO5389_fam"/>
    <property type="match status" value="1"/>
</dbReference>
<comment type="caution">
    <text evidence="1">The sequence shown here is derived from an EMBL/GenBank/DDBJ whole genome shotgun (WGS) entry which is preliminary data.</text>
</comment>
<dbReference type="EMBL" id="ANNX02000016">
    <property type="protein sequence ID" value="KYC43113.1"/>
    <property type="molecule type" value="Genomic_DNA"/>
</dbReference>
<protein>
    <submittedName>
        <fullName evidence="1">Uncharacterized protein</fullName>
    </submittedName>
</protein>
<reference evidence="1 2" key="1">
    <citation type="journal article" date="2013" name="Genome Biol. Evol.">
        <title>Genomes of Stigonematalean cyanobacteria (subsection V) and the evolution of oxygenic photosynthesis from prokaryotes to plastids.</title>
        <authorList>
            <person name="Dagan T."/>
            <person name="Roettger M."/>
            <person name="Stucken K."/>
            <person name="Landan G."/>
            <person name="Koch R."/>
            <person name="Major P."/>
            <person name="Gould S.B."/>
            <person name="Goremykin V.V."/>
            <person name="Rippka R."/>
            <person name="Tandeau de Marsac N."/>
            <person name="Gugger M."/>
            <person name="Lockhart P.J."/>
            <person name="Allen J.F."/>
            <person name="Brune I."/>
            <person name="Maus I."/>
            <person name="Puhler A."/>
            <person name="Martin W.F."/>
        </authorList>
    </citation>
    <scope>NUCLEOTIDE SEQUENCE [LARGE SCALE GENOMIC DNA]</scope>
    <source>
        <strain evidence="1 2">PCC 7110</strain>
    </source>
</reference>
<dbReference type="Proteomes" id="UP000076925">
    <property type="component" value="Unassembled WGS sequence"/>
</dbReference>
<sequence length="129" mass="14461">MSLNVSVHLVAQAEVGKVNEAEFVDTIRESLPYAWEIIEGLAERLARGEEWANHCVAPPTEKHRAQLLRMIGGDAIRGAVERYFGVKLAFQNCHNLAVFRPENLDSPAYLNFISIESQILNQTPELVDC</sequence>